<reference evidence="2" key="1">
    <citation type="submission" date="2023-07" db="EMBL/GenBank/DDBJ databases">
        <title>Shewanella mangrovi sp. nov., an acetaldehyde- degrading bacterium isolated from mangrove sediment.</title>
        <authorList>
            <person name="Liu Y."/>
        </authorList>
    </citation>
    <scope>NUCLEOTIDE SEQUENCE [LARGE SCALE GENOMIC DNA]</scope>
    <source>
        <strain evidence="2">C32</strain>
    </source>
</reference>
<name>A0ABT2FKD2_9GAMM</name>
<dbReference type="RefSeq" id="WP_238896125.1">
    <property type="nucleotide sequence ID" value="NZ_JAKOGG010000005.1"/>
</dbReference>
<dbReference type="Proteomes" id="UP001201549">
    <property type="component" value="Unassembled WGS sequence"/>
</dbReference>
<accession>A0ABT2FKD2</accession>
<evidence type="ECO:0000313" key="1">
    <source>
        <dbReference type="EMBL" id="MCS4556733.1"/>
    </source>
</evidence>
<proteinExistence type="predicted"/>
<sequence length="62" mass="7358">MENLASLPPEILLGIVNEKLRLFCDDRQELFYELDVTPQLLERKLAQLGYQYDLVSNQYKRL</sequence>
<evidence type="ECO:0000313" key="2">
    <source>
        <dbReference type="Proteomes" id="UP001201549"/>
    </source>
</evidence>
<gene>
    <name evidence="1" type="ORF">L9G74_09795</name>
</gene>
<keyword evidence="2" id="KW-1185">Reference proteome</keyword>
<dbReference type="EMBL" id="JAKOGG010000005">
    <property type="protein sequence ID" value="MCS4556733.1"/>
    <property type="molecule type" value="Genomic_DNA"/>
</dbReference>
<comment type="caution">
    <text evidence="1">The sequence shown here is derived from an EMBL/GenBank/DDBJ whole genome shotgun (WGS) entry which is preliminary data.</text>
</comment>
<organism evidence="1 2">
    <name type="scientific">Shewanella electrica</name>
    <dbReference type="NCBI Taxonomy" id="515560"/>
    <lineage>
        <taxon>Bacteria</taxon>
        <taxon>Pseudomonadati</taxon>
        <taxon>Pseudomonadota</taxon>
        <taxon>Gammaproteobacteria</taxon>
        <taxon>Alteromonadales</taxon>
        <taxon>Shewanellaceae</taxon>
        <taxon>Shewanella</taxon>
    </lineage>
</organism>
<protein>
    <submittedName>
        <fullName evidence="1">DUF4250 domain-containing protein</fullName>
    </submittedName>
</protein>
<dbReference type="Pfam" id="PF14056">
    <property type="entry name" value="DUF4250"/>
    <property type="match status" value="1"/>
</dbReference>
<dbReference type="InterPro" id="IPR025346">
    <property type="entry name" value="DUF4250"/>
</dbReference>